<dbReference type="PROSITE" id="PS50928">
    <property type="entry name" value="ABC_TM1"/>
    <property type="match status" value="1"/>
</dbReference>
<dbReference type="InterPro" id="IPR035906">
    <property type="entry name" value="MetI-like_sf"/>
</dbReference>
<evidence type="ECO:0000256" key="4">
    <source>
        <dbReference type="ARBA" id="ARBA00022692"/>
    </source>
</evidence>
<keyword evidence="3" id="KW-0813">Transport</keyword>
<evidence type="ECO:0000256" key="5">
    <source>
        <dbReference type="ARBA" id="ARBA00022989"/>
    </source>
</evidence>
<dbReference type="InterPro" id="IPR000515">
    <property type="entry name" value="MetI-like"/>
</dbReference>
<keyword evidence="7 9" id="KW-0472">Membrane</keyword>
<evidence type="ECO:0000256" key="3">
    <source>
        <dbReference type="ARBA" id="ARBA00022448"/>
    </source>
</evidence>
<organism evidence="11 12">
    <name type="scientific">Estrella lausannensis</name>
    <dbReference type="NCBI Taxonomy" id="483423"/>
    <lineage>
        <taxon>Bacteria</taxon>
        <taxon>Pseudomonadati</taxon>
        <taxon>Chlamydiota</taxon>
        <taxon>Chlamydiia</taxon>
        <taxon>Parachlamydiales</taxon>
        <taxon>Candidatus Criblamydiaceae</taxon>
        <taxon>Estrella</taxon>
    </lineage>
</organism>
<dbReference type="GO" id="GO:0005886">
    <property type="term" value="C:plasma membrane"/>
    <property type="evidence" value="ECO:0007669"/>
    <property type="project" value="UniProtKB-SubCell"/>
</dbReference>
<feature type="transmembrane region" description="Helical" evidence="9">
    <location>
        <begin position="246"/>
        <end position="266"/>
    </location>
</feature>
<feature type="transmembrane region" description="Helical" evidence="9">
    <location>
        <begin position="12"/>
        <end position="37"/>
    </location>
</feature>
<feature type="transmembrane region" description="Helical" evidence="9">
    <location>
        <begin position="62"/>
        <end position="85"/>
    </location>
</feature>
<accession>A0A0H5E636</accession>
<dbReference type="NCBIfam" id="TIGR00969">
    <property type="entry name" value="3a0106s02"/>
    <property type="match status" value="1"/>
</dbReference>
<dbReference type="PANTHER" id="PTHR30406:SF1">
    <property type="entry name" value="SULFATE TRANSPORT SYSTEM PERMEASE PROTEIN CYSW"/>
    <property type="match status" value="1"/>
</dbReference>
<comment type="subcellular location">
    <subcellularLocation>
        <location evidence="1">Cell membrane</location>
        <topology evidence="1">Multi-pass membrane protein</topology>
    </subcellularLocation>
</comment>
<sequence length="279" mass="30637">MTPMSSRESKSIQRLLIAFTVISLIVIIVLPIAYVLYQALANGFSSYIKAVTDPTTISSLKLTILAAFCSVLFNLIFGLSIGWALGKFHVFGSRAIIGLIELPLSLSPVTAGLIFILFLGKYSLFGGFLDRHGIDIIYAVPGVIIATMFVTLPYIAREVIPLMQETGTEEEEAALLLGAGGLYTFFRVTLPKIKWGVIYGLLITNARAMGEFGAVSVVSGHLRGKTDTLTLQVEILYNEYNFTESFAVASLLTLLAIFTLFLKSWIDWQKSFSTEKEKP</sequence>
<dbReference type="CDD" id="cd06261">
    <property type="entry name" value="TM_PBP2"/>
    <property type="match status" value="1"/>
</dbReference>
<evidence type="ECO:0000256" key="7">
    <source>
        <dbReference type="ARBA" id="ARBA00023136"/>
    </source>
</evidence>
<dbReference type="Gene3D" id="1.10.3720.10">
    <property type="entry name" value="MetI-like"/>
    <property type="match status" value="1"/>
</dbReference>
<feature type="transmembrane region" description="Helical" evidence="9">
    <location>
        <begin position="97"/>
        <end position="124"/>
    </location>
</feature>
<dbReference type="Proteomes" id="UP000220251">
    <property type="component" value="Unassembled WGS sequence"/>
</dbReference>
<dbReference type="SUPFAM" id="SSF161098">
    <property type="entry name" value="MetI-like"/>
    <property type="match status" value="1"/>
</dbReference>
<dbReference type="GO" id="GO:0015419">
    <property type="term" value="F:ABC-type sulfate transporter activity"/>
    <property type="evidence" value="ECO:0007669"/>
    <property type="project" value="InterPro"/>
</dbReference>
<evidence type="ECO:0000256" key="6">
    <source>
        <dbReference type="ARBA" id="ARBA00023032"/>
    </source>
</evidence>
<evidence type="ECO:0000313" key="11">
    <source>
        <dbReference type="EMBL" id="CRX38720.1"/>
    </source>
</evidence>
<gene>
    <name evidence="11" type="ORF">ELAC_1384</name>
</gene>
<keyword evidence="6" id="KW-0764">Sulfate transport</keyword>
<proteinExistence type="predicted"/>
<comment type="subunit">
    <text evidence="2">The complex is composed of two ATP-binding proteins (CysA), two transmembrane proteins (CysT and CysW) and a solute-binding protein (CysP).</text>
</comment>
<evidence type="ECO:0000313" key="12">
    <source>
        <dbReference type="Proteomes" id="UP000220251"/>
    </source>
</evidence>
<dbReference type="AlphaFoldDB" id="A0A0H5E636"/>
<dbReference type="EMBL" id="CWGJ01000019">
    <property type="protein sequence ID" value="CRX38720.1"/>
    <property type="molecule type" value="Genomic_DNA"/>
</dbReference>
<name>A0A0H5E636_9BACT</name>
<evidence type="ECO:0000256" key="1">
    <source>
        <dbReference type="ARBA" id="ARBA00004651"/>
    </source>
</evidence>
<keyword evidence="5 9" id="KW-1133">Transmembrane helix</keyword>
<evidence type="ECO:0000256" key="8">
    <source>
        <dbReference type="ARBA" id="ARBA00025323"/>
    </source>
</evidence>
<protein>
    <submittedName>
        <fullName evidence="11">Sulfate ABC transporter, permease protein CysW</fullName>
    </submittedName>
</protein>
<keyword evidence="4 9" id="KW-0812">Transmembrane</keyword>
<dbReference type="Pfam" id="PF00528">
    <property type="entry name" value="BPD_transp_1"/>
    <property type="match status" value="1"/>
</dbReference>
<dbReference type="InterPro" id="IPR005667">
    <property type="entry name" value="Sulph_transpt2"/>
</dbReference>
<evidence type="ECO:0000256" key="2">
    <source>
        <dbReference type="ARBA" id="ARBA00011779"/>
    </source>
</evidence>
<keyword evidence="12" id="KW-1185">Reference proteome</keyword>
<dbReference type="PANTHER" id="PTHR30406">
    <property type="entry name" value="SULFATE TRANSPORT SYSTEM PERMEASE PROTEIN"/>
    <property type="match status" value="1"/>
</dbReference>
<feature type="domain" description="ABC transmembrane type-1" evidence="10">
    <location>
        <begin position="60"/>
        <end position="263"/>
    </location>
</feature>
<reference evidence="12" key="1">
    <citation type="submission" date="2015-06" db="EMBL/GenBank/DDBJ databases">
        <authorList>
            <person name="Bertelli C."/>
        </authorList>
    </citation>
    <scope>NUCLEOTIDE SEQUENCE [LARGE SCALE GENOMIC DNA]</scope>
    <source>
        <strain evidence="12">CRIB-30</strain>
    </source>
</reference>
<comment type="function">
    <text evidence="8">Part of the ABC transporter complex CysAWTP (TC 3.A.1.6.1) involved in sulfate/thiosulfate import. Probably responsible for the translocation of the substrate across the membrane.</text>
</comment>
<feature type="transmembrane region" description="Helical" evidence="9">
    <location>
        <begin position="136"/>
        <end position="156"/>
    </location>
</feature>
<evidence type="ECO:0000259" key="10">
    <source>
        <dbReference type="PROSITE" id="PS50928"/>
    </source>
</evidence>
<evidence type="ECO:0000256" key="9">
    <source>
        <dbReference type="SAM" id="Phobius"/>
    </source>
</evidence>